<comment type="caution">
    <text evidence="1">The sequence shown here is derived from an EMBL/GenBank/DDBJ whole genome shotgun (WGS) entry which is preliminary data.</text>
</comment>
<dbReference type="GO" id="GO:0008374">
    <property type="term" value="F:O-acyltransferase activity"/>
    <property type="evidence" value="ECO:0007669"/>
    <property type="project" value="InterPro"/>
</dbReference>
<dbReference type="PANTHER" id="PTHR11440">
    <property type="entry name" value="LECITHIN-CHOLESTEROL ACYLTRANSFERASE-RELATED"/>
    <property type="match status" value="1"/>
</dbReference>
<proteinExistence type="predicted"/>
<sequence>MAKFIKLFFLVIFFFLVIPVKAFEFIKSENNPLTINYDFDYSYMLQANIFKKDDQYAGILTAKRPQENYSLLLIESSDGINWSVTKEILNLGFEISNARLLSISGYGKLFLTKTETNGLYKIYSTDCDTSFNCSPNLSLVLEPDINDTTEKNGFFAGFPYLQDSRVYLFYGVWGIDGFKIRLAYSDDGQTWEKCPDKRNLIPGGDGPFVYKDNENLFLFYHRSDSNGIKAAKTNLPLNCDSQFNDQGYVLTKGSSYDVSHMFFPSLVDDNLGLYYTGRAQSGKNSLNYASLAQPTPTPTLMPIILIPGAMASWNKEAILHNKTVNQSDWVLSPFVKEYTGIIQTLKNLGYEENKNFFIFAYDWRKPILEITDDLNNFLTSNPSPSLRANQFSVIGHSLGGLVGRIYLQKFQNGNQNKLITAGSPHQGVTQAYKMVEAGEIDRFNDFLWLAVKTIIGLNRNSLETDKQIINRLFPILEDIFPIYNFLKRDGVEIRIEDMKIKNEVLLNMSHGSNWSNLTAIVGEKGPTLKGYNITDRSLLDRILDNYPDGKPISSYNEIGDYLVLSSSASLNTPVILNMDHGEIIYKKEAIKKILTELNINFQDNQIVEGSATQISPSLIFMIKSPAAMEVMFNGDAYEEEDGIIYIENAQTGDYRLNVKGKEKGKYEVIIGEIGKSTDSWNSINGEISSLIPESETDSYSISFDEENPAEFFIEQDDPTKLLDELISYLKKNKNKIEVKLLENVKKIYLSKTHNIIRYILFNLDKDFVKKNDFVALEKLENIYALIIKKPSQQAKNLASKLESFEKSFQKVLQKLEKHQEKKFDPVILELINKKFSFAKKYLAGKKYSSFEINLESIENLLKKI</sequence>
<dbReference type="EMBL" id="LBSV01000012">
    <property type="protein sequence ID" value="KKQ25092.1"/>
    <property type="molecule type" value="Genomic_DNA"/>
</dbReference>
<gene>
    <name evidence="1" type="ORF">US40_C0012G0027</name>
</gene>
<dbReference type="Gene3D" id="3.40.50.1820">
    <property type="entry name" value="alpha/beta hydrolase"/>
    <property type="match status" value="1"/>
</dbReference>
<dbReference type="InterPro" id="IPR003386">
    <property type="entry name" value="LACT/PDAT_acylTrfase"/>
</dbReference>
<evidence type="ECO:0000313" key="1">
    <source>
        <dbReference type="EMBL" id="KKQ25092.1"/>
    </source>
</evidence>
<dbReference type="SUPFAM" id="SSF53474">
    <property type="entry name" value="alpha/beta-Hydrolases"/>
    <property type="match status" value="1"/>
</dbReference>
<reference evidence="1 2" key="1">
    <citation type="journal article" date="2015" name="Nature">
        <title>rRNA introns, odd ribosomes, and small enigmatic genomes across a large radiation of phyla.</title>
        <authorList>
            <person name="Brown C.T."/>
            <person name="Hug L.A."/>
            <person name="Thomas B.C."/>
            <person name="Sharon I."/>
            <person name="Castelle C.J."/>
            <person name="Singh A."/>
            <person name="Wilkins M.J."/>
            <person name="Williams K.H."/>
            <person name="Banfield J.F."/>
        </authorList>
    </citation>
    <scope>NUCLEOTIDE SEQUENCE [LARGE SCALE GENOMIC DNA]</scope>
</reference>
<dbReference type="Gene3D" id="2.115.10.20">
    <property type="entry name" value="Glycosyl hydrolase domain, family 43"/>
    <property type="match status" value="1"/>
</dbReference>
<accession>A0A0G0G4Z3</accession>
<organism evidence="1 2">
    <name type="scientific">Candidatus Roizmanbacteria bacterium GW2011_GWC2_37_13</name>
    <dbReference type="NCBI Taxonomy" id="1618486"/>
    <lineage>
        <taxon>Bacteria</taxon>
        <taxon>Candidatus Roizmaniibacteriota</taxon>
    </lineage>
</organism>
<dbReference type="GO" id="GO:0006629">
    <property type="term" value="P:lipid metabolic process"/>
    <property type="evidence" value="ECO:0007669"/>
    <property type="project" value="InterPro"/>
</dbReference>
<evidence type="ECO:0008006" key="3">
    <source>
        <dbReference type="Google" id="ProtNLM"/>
    </source>
</evidence>
<dbReference type="SUPFAM" id="SSF75005">
    <property type="entry name" value="Arabinanase/levansucrase/invertase"/>
    <property type="match status" value="1"/>
</dbReference>
<dbReference type="Proteomes" id="UP000034917">
    <property type="component" value="Unassembled WGS sequence"/>
</dbReference>
<dbReference type="InterPro" id="IPR029058">
    <property type="entry name" value="AB_hydrolase_fold"/>
</dbReference>
<name>A0A0G0G4Z3_9BACT</name>
<dbReference type="InterPro" id="IPR023296">
    <property type="entry name" value="Glyco_hydro_beta-prop_sf"/>
</dbReference>
<dbReference type="AlphaFoldDB" id="A0A0G0G4Z3"/>
<evidence type="ECO:0000313" key="2">
    <source>
        <dbReference type="Proteomes" id="UP000034917"/>
    </source>
</evidence>
<dbReference type="Pfam" id="PF02450">
    <property type="entry name" value="LCAT"/>
    <property type="match status" value="1"/>
</dbReference>
<protein>
    <recommendedName>
        <fullName evidence="3">PGAP1 family protein</fullName>
    </recommendedName>
</protein>